<reference evidence="2 3" key="1">
    <citation type="submission" date="2021-06" db="EMBL/GenBank/DDBJ databases">
        <authorList>
            <person name="Palmer J.M."/>
        </authorList>
    </citation>
    <scope>NUCLEOTIDE SEQUENCE [LARGE SCALE GENOMIC DNA]</scope>
    <source>
        <strain evidence="2 3">MEX-2019</strain>
        <tissue evidence="2">Muscle</tissue>
    </source>
</reference>
<organism evidence="2 3">
    <name type="scientific">Crenichthys baileyi</name>
    <name type="common">White River springfish</name>
    <dbReference type="NCBI Taxonomy" id="28760"/>
    <lineage>
        <taxon>Eukaryota</taxon>
        <taxon>Metazoa</taxon>
        <taxon>Chordata</taxon>
        <taxon>Craniata</taxon>
        <taxon>Vertebrata</taxon>
        <taxon>Euteleostomi</taxon>
        <taxon>Actinopterygii</taxon>
        <taxon>Neopterygii</taxon>
        <taxon>Teleostei</taxon>
        <taxon>Neoteleostei</taxon>
        <taxon>Acanthomorphata</taxon>
        <taxon>Ovalentaria</taxon>
        <taxon>Atherinomorphae</taxon>
        <taxon>Cyprinodontiformes</taxon>
        <taxon>Goodeidae</taxon>
        <taxon>Crenichthys</taxon>
    </lineage>
</organism>
<feature type="region of interest" description="Disordered" evidence="1">
    <location>
        <begin position="184"/>
        <end position="380"/>
    </location>
</feature>
<evidence type="ECO:0000313" key="2">
    <source>
        <dbReference type="EMBL" id="KAK5615515.1"/>
    </source>
</evidence>
<protein>
    <submittedName>
        <fullName evidence="2">Uncharacterized protein</fullName>
    </submittedName>
</protein>
<gene>
    <name evidence="2" type="ORF">CRENBAI_026265</name>
</gene>
<dbReference type="AlphaFoldDB" id="A0AAV9S2L1"/>
<comment type="caution">
    <text evidence="2">The sequence shown here is derived from an EMBL/GenBank/DDBJ whole genome shotgun (WGS) entry which is preliminary data.</text>
</comment>
<name>A0AAV9S2L1_9TELE</name>
<feature type="compositionally biased region" description="Basic residues" evidence="1">
    <location>
        <begin position="326"/>
        <end position="335"/>
    </location>
</feature>
<evidence type="ECO:0000256" key="1">
    <source>
        <dbReference type="SAM" id="MobiDB-lite"/>
    </source>
</evidence>
<proteinExistence type="predicted"/>
<dbReference type="Proteomes" id="UP001311232">
    <property type="component" value="Unassembled WGS sequence"/>
</dbReference>
<evidence type="ECO:0000313" key="3">
    <source>
        <dbReference type="Proteomes" id="UP001311232"/>
    </source>
</evidence>
<feature type="compositionally biased region" description="Polar residues" evidence="1">
    <location>
        <begin position="193"/>
        <end position="203"/>
    </location>
</feature>
<dbReference type="EMBL" id="JAHHUM010000952">
    <property type="protein sequence ID" value="KAK5615515.1"/>
    <property type="molecule type" value="Genomic_DNA"/>
</dbReference>
<keyword evidence="3" id="KW-1185">Reference proteome</keyword>
<accession>A0AAV9S2L1</accession>
<sequence length="468" mass="49408">MLPARLHSGVLRCTNFNRMFPLNMDLADSRQESARDRWVQQQMEEAIKHLLANREVLPSPLLLEQMEREAVQRPSPPSSLVARPNKAVKSTSSCRCKKRRRGAPSCVSASEEEFLTAAAETSGAVISLSAGGRVAASIPTSSSATAQSPRLAAARPCRLRSLHPELMEKIMQMERDYETAVRQFYCRPPPSSPGLQSSATAEQPTPGLQGAAATEQPTPGVQGAAATEQPMPGLQGAAAEQTKPGLQPAADFPGGSEDGPPLLPVSEGSEGGLPLILALGLSDCVPGRTDPQPDTPQPDTPQPDTLQPGMKSDSKPDPKSASTSSTRRRGRRKRGASAEVIGGPGDASASAHTTEGPGDASASAHATEGLGDASSPMASERGGVRQVFSITLIISRGGFKEETASNSLPECCPLVVYLNLTSLSAFESLGLLSSGKKSFHLMHKDSNLHLLLWISPAGSFLYTWEPPQ</sequence>